<dbReference type="GeneTree" id="ENSGT00940000155435"/>
<dbReference type="STRING" id="106582.ENSMZEP00005027143"/>
<dbReference type="Pfam" id="PF00386">
    <property type="entry name" value="C1q"/>
    <property type="match status" value="1"/>
</dbReference>
<sequence>MQHNSDVAMLTRLLGLLVLSTLCSAMWVQNYTRQYISEEEGSTYDPNTHHWPESVDRQFNETSKKTDQPTGIPSWPPEARSGPLMMPPTGPPFPHYGNNSEGPNMPRMFGVSNPPLPPMPDTTICDMLLNAPVPPPADQIPFFCICKYCKGTVGPKGDRGDRGLPGPPGSAGSRGLMGFPGPRGFTGSQGIKGQKGEMGEKGMQGAAGFTGTKGDRGFKGDKGDQGSMGPPGASGPQGESGICPATCESVPGAPGTQGPPGPAGARGLPGVQGPDGPRGIKGDRGDMGLPGNPGNDGEKGDRGDQGVCKCTNGTNGADGKPGQKGDKGDKGDIGSQGIQGTMGSKGNQGDMGLMGPPGPCSPAIQSAFSACINESFPAHNFPIPFPHILTNQQNHLNRNGIYIAPVNGTYVFSFHLSVAVKPLKVGLFRNFYPVAKITEGTVPSTTSHTVVLHLYMGDQVWLQVKDPTTNGMYTDNESTSTFSGYLLHPDSCEFPLGRNHYFPQPHHGRYSWDGPDPTTTPPN</sequence>
<evidence type="ECO:0000256" key="6">
    <source>
        <dbReference type="SAM" id="MobiDB-lite"/>
    </source>
</evidence>
<feature type="chain" id="PRO_5018336052" evidence="7">
    <location>
        <begin position="26"/>
        <end position="523"/>
    </location>
</feature>
<dbReference type="PRINTS" id="PR00007">
    <property type="entry name" value="COMPLEMNTC1Q"/>
</dbReference>
<keyword evidence="10" id="KW-1185">Reference proteome</keyword>
<dbReference type="Ensembl" id="ENSMZET00005028011.1">
    <property type="protein sequence ID" value="ENSMZEP00005027143.1"/>
    <property type="gene ID" value="ENSMZEG00005020244.1"/>
</dbReference>
<dbReference type="Gene3D" id="2.60.120.40">
    <property type="match status" value="1"/>
</dbReference>
<dbReference type="GO" id="GO:0005581">
    <property type="term" value="C:collagen trimer"/>
    <property type="evidence" value="ECO:0007669"/>
    <property type="project" value="UniProtKB-KW"/>
</dbReference>
<name>A0A3P9CXS7_9CICH</name>
<evidence type="ECO:0000256" key="7">
    <source>
        <dbReference type="SAM" id="SignalP"/>
    </source>
</evidence>
<keyword evidence="2" id="KW-0964">Secreted</keyword>
<evidence type="ECO:0000256" key="2">
    <source>
        <dbReference type="ARBA" id="ARBA00022525"/>
    </source>
</evidence>
<dbReference type="SUPFAM" id="SSF49842">
    <property type="entry name" value="TNF-like"/>
    <property type="match status" value="1"/>
</dbReference>
<accession>A0A3P9CXS7</accession>
<keyword evidence="5" id="KW-0176">Collagen</keyword>
<reference evidence="9" key="3">
    <citation type="submission" date="2025-09" db="UniProtKB">
        <authorList>
            <consortium name="Ensembl"/>
        </authorList>
    </citation>
    <scope>IDENTIFICATION</scope>
</reference>
<dbReference type="KEGG" id="mze:101476401"/>
<proteinExistence type="predicted"/>
<feature type="region of interest" description="Disordered" evidence="6">
    <location>
        <begin position="58"/>
        <end position="81"/>
    </location>
</feature>
<feature type="compositionally biased region" description="Low complexity" evidence="6">
    <location>
        <begin position="201"/>
        <end position="212"/>
    </location>
</feature>
<feature type="region of interest" description="Disordered" evidence="6">
    <location>
        <begin position="155"/>
        <end position="351"/>
    </location>
</feature>
<protein>
    <submittedName>
        <fullName evidence="9">Inner ear-specific collagen-like</fullName>
    </submittedName>
</protein>
<reference evidence="9 10" key="1">
    <citation type="journal article" date="2014" name="Nature">
        <title>The genomic substrate for adaptive radiation in African cichlid fish.</title>
        <authorList>
            <person name="Brawand D."/>
            <person name="Wagner C.E."/>
            <person name="Li Y.I."/>
            <person name="Malinsky M."/>
            <person name="Keller I."/>
            <person name="Fan S."/>
            <person name="Simakov O."/>
            <person name="Ng A.Y."/>
            <person name="Lim Z.W."/>
            <person name="Bezault E."/>
            <person name="Turner-Maier J."/>
            <person name="Johnson J."/>
            <person name="Alcazar R."/>
            <person name="Noh H.J."/>
            <person name="Russell P."/>
            <person name="Aken B."/>
            <person name="Alfoldi J."/>
            <person name="Amemiya C."/>
            <person name="Azzouzi N."/>
            <person name="Baroiller J.F."/>
            <person name="Barloy-Hubler F."/>
            <person name="Berlin A."/>
            <person name="Bloomquist R."/>
            <person name="Carleton K.L."/>
            <person name="Conte M.A."/>
            <person name="D'Cotta H."/>
            <person name="Eshel O."/>
            <person name="Gaffney L."/>
            <person name="Galibert F."/>
            <person name="Gante H.F."/>
            <person name="Gnerre S."/>
            <person name="Greuter L."/>
            <person name="Guyon R."/>
            <person name="Haddad N.S."/>
            <person name="Haerty W."/>
            <person name="Harris R.M."/>
            <person name="Hofmann H.A."/>
            <person name="Hourlier T."/>
            <person name="Hulata G."/>
            <person name="Jaffe D.B."/>
            <person name="Lara M."/>
            <person name="Lee A.P."/>
            <person name="MacCallum I."/>
            <person name="Mwaiko S."/>
            <person name="Nikaido M."/>
            <person name="Nishihara H."/>
            <person name="Ozouf-Costaz C."/>
            <person name="Penman D.J."/>
            <person name="Przybylski D."/>
            <person name="Rakotomanga M."/>
            <person name="Renn S.C.P."/>
            <person name="Ribeiro F.J."/>
            <person name="Ron M."/>
            <person name="Salzburger W."/>
            <person name="Sanchez-Pulido L."/>
            <person name="Santos M.E."/>
            <person name="Searle S."/>
            <person name="Sharpe T."/>
            <person name="Swofford R."/>
            <person name="Tan F.J."/>
            <person name="Williams L."/>
            <person name="Young S."/>
            <person name="Yin S."/>
            <person name="Okada N."/>
            <person name="Kocher T.D."/>
            <person name="Miska E.A."/>
            <person name="Lander E.S."/>
            <person name="Venkatesh B."/>
            <person name="Fernald R.D."/>
            <person name="Meyer A."/>
            <person name="Ponting C.P."/>
            <person name="Streelman J.T."/>
            <person name="Lindblad-Toh K."/>
            <person name="Seehausen O."/>
            <person name="Di Palma F."/>
        </authorList>
    </citation>
    <scope>NUCLEOTIDE SEQUENCE</scope>
</reference>
<dbReference type="SMART" id="SM00110">
    <property type="entry name" value="C1Q"/>
    <property type="match status" value="1"/>
</dbReference>
<dbReference type="PROSITE" id="PS50871">
    <property type="entry name" value="C1Q"/>
    <property type="match status" value="1"/>
</dbReference>
<feature type="domain" description="C1q" evidence="8">
    <location>
        <begin position="361"/>
        <end position="493"/>
    </location>
</feature>
<dbReference type="InterPro" id="IPR008983">
    <property type="entry name" value="Tumour_necrosis_fac-like_dom"/>
</dbReference>
<dbReference type="PANTHER" id="PTHR15427:SF52">
    <property type="entry name" value="C1Q DOMAIN-CONTAINING PROTEIN"/>
    <property type="match status" value="1"/>
</dbReference>
<dbReference type="InterPro" id="IPR008160">
    <property type="entry name" value="Collagen"/>
</dbReference>
<feature type="compositionally biased region" description="Basic and acidic residues" evidence="6">
    <location>
        <begin position="58"/>
        <end position="67"/>
    </location>
</feature>
<dbReference type="AlphaFoldDB" id="A0A3P9CXS7"/>
<dbReference type="OrthoDB" id="5983381at2759"/>
<evidence type="ECO:0000256" key="1">
    <source>
        <dbReference type="ARBA" id="ARBA00004498"/>
    </source>
</evidence>
<keyword evidence="3" id="KW-0272">Extracellular matrix</keyword>
<organism evidence="9 10">
    <name type="scientific">Maylandia zebra</name>
    <name type="common">zebra mbuna</name>
    <dbReference type="NCBI Taxonomy" id="106582"/>
    <lineage>
        <taxon>Eukaryota</taxon>
        <taxon>Metazoa</taxon>
        <taxon>Chordata</taxon>
        <taxon>Craniata</taxon>
        <taxon>Vertebrata</taxon>
        <taxon>Euteleostomi</taxon>
        <taxon>Actinopterygii</taxon>
        <taxon>Neopterygii</taxon>
        <taxon>Teleostei</taxon>
        <taxon>Neoteleostei</taxon>
        <taxon>Acanthomorphata</taxon>
        <taxon>Ovalentaria</taxon>
        <taxon>Cichlomorphae</taxon>
        <taxon>Cichliformes</taxon>
        <taxon>Cichlidae</taxon>
        <taxon>African cichlids</taxon>
        <taxon>Pseudocrenilabrinae</taxon>
        <taxon>Haplochromini</taxon>
        <taxon>Maylandia</taxon>
        <taxon>Maylandia zebra complex</taxon>
    </lineage>
</organism>
<dbReference type="Pfam" id="PF01391">
    <property type="entry name" value="Collagen"/>
    <property type="match status" value="3"/>
</dbReference>
<feature type="signal peptide" evidence="7">
    <location>
        <begin position="1"/>
        <end position="25"/>
    </location>
</feature>
<evidence type="ECO:0000256" key="4">
    <source>
        <dbReference type="ARBA" id="ARBA00022729"/>
    </source>
</evidence>
<feature type="compositionally biased region" description="Basic and acidic residues" evidence="6">
    <location>
        <begin position="321"/>
        <end position="332"/>
    </location>
</feature>
<dbReference type="InterPro" id="IPR001073">
    <property type="entry name" value="C1q_dom"/>
</dbReference>
<evidence type="ECO:0000259" key="8">
    <source>
        <dbReference type="PROSITE" id="PS50871"/>
    </source>
</evidence>
<dbReference type="RefSeq" id="XP_012779654.1">
    <property type="nucleotide sequence ID" value="XM_012924200.1"/>
</dbReference>
<reference evidence="9" key="2">
    <citation type="submission" date="2025-08" db="UniProtKB">
        <authorList>
            <consortium name="Ensembl"/>
        </authorList>
    </citation>
    <scope>IDENTIFICATION</scope>
</reference>
<comment type="subcellular location">
    <subcellularLocation>
        <location evidence="1">Secreted</location>
        <location evidence="1">Extracellular space</location>
        <location evidence="1">Extracellular matrix</location>
    </subcellularLocation>
</comment>
<keyword evidence="4 7" id="KW-0732">Signal</keyword>
<dbReference type="PANTHER" id="PTHR15427">
    <property type="entry name" value="EMILIN ELASTIN MICROFIBRIL INTERFACE-LOCATED PROTEIN ELASTIN MICROFIBRIL INTERFACER"/>
    <property type="match status" value="1"/>
</dbReference>
<dbReference type="InterPro" id="IPR050392">
    <property type="entry name" value="Collagen/C1q_domain"/>
</dbReference>
<dbReference type="Proteomes" id="UP000265160">
    <property type="component" value="LG18"/>
</dbReference>
<evidence type="ECO:0000256" key="5">
    <source>
        <dbReference type="ARBA" id="ARBA00023119"/>
    </source>
</evidence>
<evidence type="ECO:0000256" key="3">
    <source>
        <dbReference type="ARBA" id="ARBA00022530"/>
    </source>
</evidence>
<dbReference type="GeneID" id="101476401"/>
<feature type="compositionally biased region" description="Basic and acidic residues" evidence="6">
    <location>
        <begin position="213"/>
        <end position="224"/>
    </location>
</feature>
<evidence type="ECO:0000313" key="9">
    <source>
        <dbReference type="Ensembl" id="ENSMZEP00005027143.1"/>
    </source>
</evidence>
<evidence type="ECO:0000313" key="10">
    <source>
        <dbReference type="Proteomes" id="UP000265160"/>
    </source>
</evidence>